<dbReference type="GeneID" id="81357719"/>
<evidence type="ECO:0000313" key="3">
    <source>
        <dbReference type="EMBL" id="KAJ5099245.1"/>
    </source>
</evidence>
<dbReference type="EMBL" id="JAPQKI010000005">
    <property type="protein sequence ID" value="KAJ5099245.1"/>
    <property type="molecule type" value="Genomic_DNA"/>
</dbReference>
<dbReference type="AlphaFoldDB" id="A0A9W9FFF6"/>
<evidence type="ECO:0000313" key="4">
    <source>
        <dbReference type="Proteomes" id="UP001149074"/>
    </source>
</evidence>
<feature type="compositionally biased region" description="Polar residues" evidence="1">
    <location>
        <begin position="19"/>
        <end position="28"/>
    </location>
</feature>
<reference evidence="3" key="1">
    <citation type="submission" date="2022-11" db="EMBL/GenBank/DDBJ databases">
        <authorList>
            <person name="Petersen C."/>
        </authorList>
    </citation>
    <scope>NUCLEOTIDE SEQUENCE</scope>
    <source>
        <strain evidence="3">IBT 30761</strain>
    </source>
</reference>
<proteinExistence type="predicted"/>
<accession>A0A9W9FFF6</accession>
<gene>
    <name evidence="3" type="ORF">N7532_006246</name>
</gene>
<organism evidence="3 4">
    <name type="scientific">Penicillium argentinense</name>
    <dbReference type="NCBI Taxonomy" id="1131581"/>
    <lineage>
        <taxon>Eukaryota</taxon>
        <taxon>Fungi</taxon>
        <taxon>Dikarya</taxon>
        <taxon>Ascomycota</taxon>
        <taxon>Pezizomycotina</taxon>
        <taxon>Eurotiomycetes</taxon>
        <taxon>Eurotiomycetidae</taxon>
        <taxon>Eurotiales</taxon>
        <taxon>Aspergillaceae</taxon>
        <taxon>Penicillium</taxon>
    </lineage>
</organism>
<feature type="region of interest" description="Disordered" evidence="1">
    <location>
        <begin position="1"/>
        <end position="28"/>
    </location>
</feature>
<keyword evidence="2" id="KW-1133">Transmembrane helix</keyword>
<reference evidence="3" key="2">
    <citation type="journal article" date="2023" name="IMA Fungus">
        <title>Comparative genomic study of the Penicillium genus elucidates a diverse pangenome and 15 lateral gene transfer events.</title>
        <authorList>
            <person name="Petersen C."/>
            <person name="Sorensen T."/>
            <person name="Nielsen M.R."/>
            <person name="Sondergaard T.E."/>
            <person name="Sorensen J.L."/>
            <person name="Fitzpatrick D.A."/>
            <person name="Frisvad J.C."/>
            <person name="Nielsen K.L."/>
        </authorList>
    </citation>
    <scope>NUCLEOTIDE SEQUENCE</scope>
    <source>
        <strain evidence="3">IBT 30761</strain>
    </source>
</reference>
<comment type="caution">
    <text evidence="3">The sequence shown here is derived from an EMBL/GenBank/DDBJ whole genome shotgun (WGS) entry which is preliminary data.</text>
</comment>
<evidence type="ECO:0000256" key="1">
    <source>
        <dbReference type="SAM" id="MobiDB-lite"/>
    </source>
</evidence>
<name>A0A9W9FFF6_9EURO</name>
<keyword evidence="2" id="KW-0472">Membrane</keyword>
<keyword evidence="2" id="KW-0812">Transmembrane</keyword>
<dbReference type="Proteomes" id="UP001149074">
    <property type="component" value="Unassembled WGS sequence"/>
</dbReference>
<sequence>MASNRFPGEFFELPGEPTVESSRNDPSTTGMSGIINLNGMFTFAVGIPAALISTGIRRSYEDFETLHWPFLKDSYTTA</sequence>
<feature type="transmembrane region" description="Helical" evidence="2">
    <location>
        <begin position="33"/>
        <end position="52"/>
    </location>
</feature>
<dbReference type="RefSeq" id="XP_056474899.1">
    <property type="nucleotide sequence ID" value="XM_056618740.1"/>
</dbReference>
<evidence type="ECO:0000256" key="2">
    <source>
        <dbReference type="SAM" id="Phobius"/>
    </source>
</evidence>
<protein>
    <submittedName>
        <fullName evidence="3">Uncharacterized protein</fullName>
    </submittedName>
</protein>
<keyword evidence="4" id="KW-1185">Reference proteome</keyword>